<organism evidence="1 2">
    <name type="scientific">Nocardia huaxiensis</name>
    <dbReference type="NCBI Taxonomy" id="2755382"/>
    <lineage>
        <taxon>Bacteria</taxon>
        <taxon>Bacillati</taxon>
        <taxon>Actinomycetota</taxon>
        <taxon>Actinomycetes</taxon>
        <taxon>Mycobacteriales</taxon>
        <taxon>Nocardiaceae</taxon>
        <taxon>Nocardia</taxon>
    </lineage>
</organism>
<gene>
    <name evidence="1" type="ORF">H0264_06440</name>
</gene>
<dbReference type="Proteomes" id="UP000515512">
    <property type="component" value="Chromosome"/>
</dbReference>
<name>A0A7D6VKH8_9NOCA</name>
<evidence type="ECO:0000313" key="1">
    <source>
        <dbReference type="EMBL" id="QLY31936.1"/>
    </source>
</evidence>
<evidence type="ECO:0000313" key="2">
    <source>
        <dbReference type="Proteomes" id="UP000515512"/>
    </source>
</evidence>
<reference evidence="1 2" key="1">
    <citation type="submission" date="2020-07" db="EMBL/GenBank/DDBJ databases">
        <authorList>
            <person name="Zhuang K."/>
            <person name="Ran Y."/>
        </authorList>
    </citation>
    <scope>NUCLEOTIDE SEQUENCE [LARGE SCALE GENOMIC DNA]</scope>
    <source>
        <strain evidence="1 2">WCH-YHL-001</strain>
    </source>
</reference>
<dbReference type="AlphaFoldDB" id="A0A7D6VKH8"/>
<sequence>MMPPRCFVCGVDYRSIEQNPELATGFTLIYFGLNRREEAAQEELNRKGWVGHPDNAVWFCDRHAELGESRKHLHWRAARVAIRAAATWRK</sequence>
<proteinExistence type="predicted"/>
<dbReference type="EMBL" id="CP059399">
    <property type="protein sequence ID" value="QLY31936.1"/>
    <property type="molecule type" value="Genomic_DNA"/>
</dbReference>
<dbReference type="KEGG" id="nhu:H0264_06440"/>
<protein>
    <submittedName>
        <fullName evidence="1">Uncharacterized protein</fullName>
    </submittedName>
</protein>
<dbReference type="RefSeq" id="WP_181583111.1">
    <property type="nucleotide sequence ID" value="NZ_CP059399.1"/>
</dbReference>
<accession>A0A7D6VKH8</accession>
<keyword evidence="2" id="KW-1185">Reference proteome</keyword>